<dbReference type="SUPFAM" id="SSF55073">
    <property type="entry name" value="Nucleotide cyclase"/>
    <property type="match status" value="1"/>
</dbReference>
<dbReference type="SMART" id="SM00044">
    <property type="entry name" value="CYCc"/>
    <property type="match status" value="1"/>
</dbReference>
<feature type="transmembrane region" description="Helical" evidence="8">
    <location>
        <begin position="56"/>
        <end position="77"/>
    </location>
</feature>
<accession>A0A1Z5JJL9</accession>
<evidence type="ECO:0000256" key="8">
    <source>
        <dbReference type="SAM" id="Phobius"/>
    </source>
</evidence>
<evidence type="ECO:0000313" key="11">
    <source>
        <dbReference type="EMBL" id="GAX14203.1"/>
    </source>
</evidence>
<dbReference type="GO" id="GO:0005886">
    <property type="term" value="C:plasma membrane"/>
    <property type="evidence" value="ECO:0007669"/>
    <property type="project" value="TreeGrafter"/>
</dbReference>
<feature type="transmembrane region" description="Helical" evidence="8">
    <location>
        <begin position="412"/>
        <end position="431"/>
    </location>
</feature>
<dbReference type="GO" id="GO:0004114">
    <property type="term" value="F:3',5'-cyclic-nucleotide phosphodiesterase activity"/>
    <property type="evidence" value="ECO:0007669"/>
    <property type="project" value="InterPro"/>
</dbReference>
<evidence type="ECO:0000256" key="4">
    <source>
        <dbReference type="ARBA" id="ARBA00022989"/>
    </source>
</evidence>
<dbReference type="Pfam" id="PF00233">
    <property type="entry name" value="PDEase_I"/>
    <property type="match status" value="1"/>
</dbReference>
<name>A0A1Z5JJL9_FISSO</name>
<gene>
    <name evidence="11" type="ORF">FisN_20Hu174</name>
</gene>
<evidence type="ECO:0000256" key="6">
    <source>
        <dbReference type="ARBA" id="ARBA00023239"/>
    </source>
</evidence>
<dbReference type="InterPro" id="IPR050401">
    <property type="entry name" value="Cyclic_nucleotide_synthase"/>
</dbReference>
<dbReference type="GO" id="GO:0004383">
    <property type="term" value="F:guanylate cyclase activity"/>
    <property type="evidence" value="ECO:0007669"/>
    <property type="project" value="TreeGrafter"/>
</dbReference>
<dbReference type="GO" id="GO:0004016">
    <property type="term" value="F:adenylate cyclase activity"/>
    <property type="evidence" value="ECO:0007669"/>
    <property type="project" value="TreeGrafter"/>
</dbReference>
<dbReference type="Gene3D" id="3.30.70.1230">
    <property type="entry name" value="Nucleotide cyclase"/>
    <property type="match status" value="1"/>
</dbReference>
<evidence type="ECO:0000256" key="5">
    <source>
        <dbReference type="ARBA" id="ARBA00023136"/>
    </source>
</evidence>
<dbReference type="GO" id="GO:0035556">
    <property type="term" value="P:intracellular signal transduction"/>
    <property type="evidence" value="ECO:0007669"/>
    <property type="project" value="InterPro"/>
</dbReference>
<sequence length="1125" mass="126813">MIEDDDRSWSVDDGDDTSDAENRSSNLDTNEQEKTEEAAVAELIRHETRWVQMWRVFTLLILVAVSVTVSTITFRLLQIQDVDEFKDSYTFFAAAIRNAVESQVRDIFSAGEMLAGQVTKAATEKDEKFPSVTVDLFEVIGRQAREMSGILEITWSPYVYADQFDAYASYSAENIGWLNESAALYVDDNPALNLTLDDFDLSDTDYSLMSIMTGGPPVSADPWAARWQSSPPPNSSYVINIDLNDYGANRSNAAIEKFRMSVMTAVVDPRPGYEASFRPLCAVAHPVFENFFDEDSEVVGKVFSLFLWELNMVNLLPEGVSGIVAVLKNSCNQSYTYALDGTLVTYLGMGDMHDPRYDDMETVIPFHKATEKFTKEELLAVEGHCLFYLHVYPSREFEERYNSSNPVQATTMLVVAFAFMITAFLMFDTFVSRRNRKLLIAMTQTSAIVSSLFPSNVRDRIFAQAKHDNDEKKALNGKSRLKTFLSDGNDGDNEMGDENDQYMYKTKPIADLFPETTVLFADLAGFTAWSSMREPTQVFILLETIYKAMDDIAKARRVFKVETVGDCYVAVTGLPDPRKDHAVAMCRFASDCVQKMNVLTKKLEVILGPDTTDLQMRVGLHSGPVTAGVLRGERSRFQLFGDTMNTASRMESNGLPGKIHISQETVRHLIVAGKEHWVVPREERVVAKGKGELQTYWLVTTKASNHTRSETASSETETTGDVVGTVQPAAKDAIADTMTNEKTDRLVKWNVEVLAALLKKVVAHRKGAVQPKESTRNASFSKVTTTPLDEVQEIIRMPVFKRGKGSQIKEEDLGTAVLEQLREYVSAIASMYRRNPFHNFEHASHVTQSVVKLLSRIVAPDVDAGNSDLESTLHDYTYGITSDPLTQFACVFSALIHDADHAGIPNTQLIVENPQLAKFYKDKSVAEQNSVDLCWELLQDSNFNDLRAAICPTEHDRIRFRQLVVNSVMATDIMDKDLKALRNMRWEKAFAGKNHEESMKDAVDRKATIVIEHLIQASDVAHTMQHWHIYRKWNQRLFEELYCAYIQGRSATDPSENWYKGEIGFFDFYIIPLAKKLRECGVFGVSSDEYLNYAEKNRQEWEARGMEVVASMVEAAQRKFGTKSM</sequence>
<proteinExistence type="predicted"/>
<dbReference type="Pfam" id="PF00211">
    <property type="entry name" value="Guanylate_cyc"/>
    <property type="match status" value="1"/>
</dbReference>
<dbReference type="PROSITE" id="PS50125">
    <property type="entry name" value="GUANYLATE_CYCLASE_2"/>
    <property type="match status" value="1"/>
</dbReference>
<dbReference type="InterPro" id="IPR036971">
    <property type="entry name" value="PDEase_catalytic_dom_sf"/>
</dbReference>
<evidence type="ECO:0000256" key="3">
    <source>
        <dbReference type="ARBA" id="ARBA00022741"/>
    </source>
</evidence>
<dbReference type="GO" id="GO:0007168">
    <property type="term" value="P:receptor guanylyl cyclase signaling pathway"/>
    <property type="evidence" value="ECO:0007669"/>
    <property type="project" value="TreeGrafter"/>
</dbReference>
<protein>
    <recommendedName>
        <fullName evidence="13">3',5'-cyclic-nucleotide phosphodiesterase</fullName>
    </recommendedName>
</protein>
<dbReference type="Proteomes" id="UP000198406">
    <property type="component" value="Unassembled WGS sequence"/>
</dbReference>
<keyword evidence="3" id="KW-0547">Nucleotide-binding</keyword>
<keyword evidence="4 8" id="KW-1133">Transmembrane helix</keyword>
<feature type="compositionally biased region" description="Acidic residues" evidence="7">
    <location>
        <begin position="1"/>
        <end position="19"/>
    </location>
</feature>
<dbReference type="EMBL" id="BDSP01000076">
    <property type="protein sequence ID" value="GAX14203.1"/>
    <property type="molecule type" value="Genomic_DNA"/>
</dbReference>
<dbReference type="GO" id="GO:0001653">
    <property type="term" value="F:peptide receptor activity"/>
    <property type="evidence" value="ECO:0007669"/>
    <property type="project" value="TreeGrafter"/>
</dbReference>
<dbReference type="PROSITE" id="PS51845">
    <property type="entry name" value="PDEASE_I_2"/>
    <property type="match status" value="1"/>
</dbReference>
<reference evidence="11 12" key="1">
    <citation type="journal article" date="2015" name="Plant Cell">
        <title>Oil accumulation by the oleaginous diatom Fistulifera solaris as revealed by the genome and transcriptome.</title>
        <authorList>
            <person name="Tanaka T."/>
            <person name="Maeda Y."/>
            <person name="Veluchamy A."/>
            <person name="Tanaka M."/>
            <person name="Abida H."/>
            <person name="Marechal E."/>
            <person name="Bowler C."/>
            <person name="Muto M."/>
            <person name="Sunaga Y."/>
            <person name="Tanaka M."/>
            <person name="Yoshino T."/>
            <person name="Taniguchi T."/>
            <person name="Fukuda Y."/>
            <person name="Nemoto M."/>
            <person name="Matsumoto M."/>
            <person name="Wong P.S."/>
            <person name="Aburatani S."/>
            <person name="Fujibuchi W."/>
        </authorList>
    </citation>
    <scope>NUCLEOTIDE SEQUENCE [LARGE SCALE GENOMIC DNA]</scope>
    <source>
        <strain evidence="11 12">JPCC DA0580</strain>
    </source>
</reference>
<dbReference type="OrthoDB" id="432756at2759"/>
<dbReference type="InterPro" id="IPR001054">
    <property type="entry name" value="A/G_cyclase"/>
</dbReference>
<dbReference type="InterPro" id="IPR003607">
    <property type="entry name" value="HD/PDEase_dom"/>
</dbReference>
<keyword evidence="12" id="KW-1185">Reference proteome</keyword>
<dbReference type="PANTHER" id="PTHR11920:SF335">
    <property type="entry name" value="GUANYLATE CYCLASE"/>
    <property type="match status" value="1"/>
</dbReference>
<dbReference type="InParanoid" id="A0A1Z5JJL9"/>
<dbReference type="InterPro" id="IPR002073">
    <property type="entry name" value="PDEase_catalytic_dom"/>
</dbReference>
<feature type="domain" description="PDEase" evidence="10">
    <location>
        <begin position="750"/>
        <end position="973"/>
    </location>
</feature>
<dbReference type="Gene3D" id="1.10.1300.10">
    <property type="entry name" value="3'5'-cyclic nucleotide phosphodiesterase, catalytic domain"/>
    <property type="match status" value="1"/>
</dbReference>
<evidence type="ECO:0000313" key="12">
    <source>
        <dbReference type="Proteomes" id="UP000198406"/>
    </source>
</evidence>
<dbReference type="InterPro" id="IPR029787">
    <property type="entry name" value="Nucleotide_cyclase"/>
</dbReference>
<dbReference type="CDD" id="cd07302">
    <property type="entry name" value="CHD"/>
    <property type="match status" value="1"/>
</dbReference>
<feature type="domain" description="Guanylate cyclase" evidence="9">
    <location>
        <begin position="517"/>
        <end position="651"/>
    </location>
</feature>
<evidence type="ECO:0008006" key="13">
    <source>
        <dbReference type="Google" id="ProtNLM"/>
    </source>
</evidence>
<evidence type="ECO:0000259" key="9">
    <source>
        <dbReference type="PROSITE" id="PS50125"/>
    </source>
</evidence>
<dbReference type="SUPFAM" id="SSF109604">
    <property type="entry name" value="HD-domain/PDEase-like"/>
    <property type="match status" value="1"/>
</dbReference>
<comment type="caution">
    <text evidence="11">The sequence shown here is derived from an EMBL/GenBank/DDBJ whole genome shotgun (WGS) entry which is preliminary data.</text>
</comment>
<dbReference type="AlphaFoldDB" id="A0A1Z5JJL9"/>
<keyword evidence="5 8" id="KW-0472">Membrane</keyword>
<dbReference type="SMART" id="SM00471">
    <property type="entry name" value="HDc"/>
    <property type="match status" value="1"/>
</dbReference>
<dbReference type="PANTHER" id="PTHR11920">
    <property type="entry name" value="GUANYLYL CYCLASE"/>
    <property type="match status" value="1"/>
</dbReference>
<organism evidence="11 12">
    <name type="scientific">Fistulifera solaris</name>
    <name type="common">Oleaginous diatom</name>
    <dbReference type="NCBI Taxonomy" id="1519565"/>
    <lineage>
        <taxon>Eukaryota</taxon>
        <taxon>Sar</taxon>
        <taxon>Stramenopiles</taxon>
        <taxon>Ochrophyta</taxon>
        <taxon>Bacillariophyta</taxon>
        <taxon>Bacillariophyceae</taxon>
        <taxon>Bacillariophycidae</taxon>
        <taxon>Naviculales</taxon>
        <taxon>Naviculaceae</taxon>
        <taxon>Fistulifera</taxon>
    </lineage>
</organism>
<feature type="region of interest" description="Disordered" evidence="7">
    <location>
        <begin position="1"/>
        <end position="35"/>
    </location>
</feature>
<evidence type="ECO:0000256" key="1">
    <source>
        <dbReference type="ARBA" id="ARBA00004370"/>
    </source>
</evidence>
<keyword evidence="6" id="KW-0456">Lyase</keyword>
<evidence type="ECO:0000259" key="10">
    <source>
        <dbReference type="PROSITE" id="PS51845"/>
    </source>
</evidence>
<evidence type="ECO:0000256" key="2">
    <source>
        <dbReference type="ARBA" id="ARBA00022692"/>
    </source>
</evidence>
<evidence type="ECO:0000256" key="7">
    <source>
        <dbReference type="SAM" id="MobiDB-lite"/>
    </source>
</evidence>
<keyword evidence="2 8" id="KW-0812">Transmembrane</keyword>
<comment type="subcellular location">
    <subcellularLocation>
        <location evidence="1">Membrane</location>
    </subcellularLocation>
</comment>
<dbReference type="GO" id="GO:0000166">
    <property type="term" value="F:nucleotide binding"/>
    <property type="evidence" value="ECO:0007669"/>
    <property type="project" value="UniProtKB-KW"/>
</dbReference>